<dbReference type="InterPro" id="IPR001471">
    <property type="entry name" value="AP2/ERF_dom"/>
</dbReference>
<evidence type="ECO:0000256" key="6">
    <source>
        <dbReference type="SAM" id="MobiDB-lite"/>
    </source>
</evidence>
<dbReference type="InterPro" id="IPR036955">
    <property type="entry name" value="AP2/ERF_dom_sf"/>
</dbReference>
<dbReference type="GO" id="GO:0003677">
    <property type="term" value="F:DNA binding"/>
    <property type="evidence" value="ECO:0007669"/>
    <property type="project" value="UniProtKB-KW"/>
</dbReference>
<evidence type="ECO:0000256" key="1">
    <source>
        <dbReference type="ARBA" id="ARBA00004123"/>
    </source>
</evidence>
<accession>A0A9D5HNW3</accession>
<feature type="domain" description="AP2/ERF" evidence="7">
    <location>
        <begin position="121"/>
        <end position="178"/>
    </location>
</feature>
<keyword evidence="9" id="KW-1185">Reference proteome</keyword>
<dbReference type="PANTHER" id="PTHR31190">
    <property type="entry name" value="DNA-BINDING DOMAIN"/>
    <property type="match status" value="1"/>
</dbReference>
<keyword evidence="5" id="KW-0539">Nucleus</keyword>
<evidence type="ECO:0000256" key="4">
    <source>
        <dbReference type="ARBA" id="ARBA00023163"/>
    </source>
</evidence>
<organism evidence="8 9">
    <name type="scientific">Dioscorea zingiberensis</name>
    <dbReference type="NCBI Taxonomy" id="325984"/>
    <lineage>
        <taxon>Eukaryota</taxon>
        <taxon>Viridiplantae</taxon>
        <taxon>Streptophyta</taxon>
        <taxon>Embryophyta</taxon>
        <taxon>Tracheophyta</taxon>
        <taxon>Spermatophyta</taxon>
        <taxon>Magnoliopsida</taxon>
        <taxon>Liliopsida</taxon>
        <taxon>Dioscoreales</taxon>
        <taxon>Dioscoreaceae</taxon>
        <taxon>Dioscorea</taxon>
    </lineage>
</organism>
<dbReference type="Gene3D" id="3.30.730.10">
    <property type="entry name" value="AP2/ERF domain"/>
    <property type="match status" value="1"/>
</dbReference>
<dbReference type="Proteomes" id="UP001085076">
    <property type="component" value="Miscellaneous, Linkage group lg01"/>
</dbReference>
<keyword evidence="4" id="KW-0804">Transcription</keyword>
<keyword evidence="2" id="KW-0805">Transcription regulation</keyword>
<dbReference type="SUPFAM" id="SSF54171">
    <property type="entry name" value="DNA-binding domain"/>
    <property type="match status" value="1"/>
</dbReference>
<protein>
    <recommendedName>
        <fullName evidence="7">AP2/ERF domain-containing protein</fullName>
    </recommendedName>
</protein>
<dbReference type="OrthoDB" id="631165at2759"/>
<comment type="caution">
    <text evidence="8">The sequence shown here is derived from an EMBL/GenBank/DDBJ whole genome shotgun (WGS) entry which is preliminary data.</text>
</comment>
<dbReference type="SMART" id="SM00380">
    <property type="entry name" value="AP2"/>
    <property type="match status" value="1"/>
</dbReference>
<feature type="region of interest" description="Disordered" evidence="6">
    <location>
        <begin position="80"/>
        <end position="122"/>
    </location>
</feature>
<dbReference type="Pfam" id="PF00847">
    <property type="entry name" value="AP2"/>
    <property type="match status" value="1"/>
</dbReference>
<dbReference type="PANTHER" id="PTHR31190:SF142">
    <property type="entry name" value="ETHYLENE-RESPONSIVE TRANSCRIPTION FACTOR RAP2-3"/>
    <property type="match status" value="1"/>
</dbReference>
<dbReference type="EMBL" id="JAGGNH010000001">
    <property type="protein sequence ID" value="KAJ0983760.1"/>
    <property type="molecule type" value="Genomic_DNA"/>
</dbReference>
<dbReference type="GO" id="GO:0003700">
    <property type="term" value="F:DNA-binding transcription factor activity"/>
    <property type="evidence" value="ECO:0007669"/>
    <property type="project" value="InterPro"/>
</dbReference>
<name>A0A9D5HNW3_9LILI</name>
<evidence type="ECO:0000256" key="5">
    <source>
        <dbReference type="ARBA" id="ARBA00023242"/>
    </source>
</evidence>
<dbReference type="InterPro" id="IPR016177">
    <property type="entry name" value="DNA-bd_dom_sf"/>
</dbReference>
<sequence length="370" mass="42141">MCGGAIISDYIPPARSRRLTAELLWPDLKKKEKESGCKDRRWEFDDDFEADFREFIGEPDEPEGKEKEMAMEIVVAKSIPPFSSSRPSKVPSSYEGVTAPPRSEKLDGPWDKPTERKRKNQYRGIRQRPWGKWAAEIRDPRKGSRVWLGTFNTAEEAARAYDAEARKIRGNKAKVNFPEEAPLTTEKRAPKQTSLIVPETNLSEKPELDVSFNYLKNPVHGLHSTKGLSGENHSTKQQEYLIAYSPPVKPQINDQSACSWEHDVKVPEMALIHAPYLSECNESLVCEHGNNPQKKLKNNYGEAVAAEENVGTKLFEELSEPFMKFLQTPYFEGSRGECIDNLFNNDITQYGGNDMDFWSFDDLPMINSIF</sequence>
<dbReference type="AlphaFoldDB" id="A0A9D5HNW3"/>
<dbReference type="PRINTS" id="PR00367">
    <property type="entry name" value="ETHRSPELEMNT"/>
</dbReference>
<comment type="subcellular location">
    <subcellularLocation>
        <location evidence="1">Nucleus</location>
    </subcellularLocation>
</comment>
<evidence type="ECO:0000259" key="7">
    <source>
        <dbReference type="PROSITE" id="PS51032"/>
    </source>
</evidence>
<reference evidence="8" key="1">
    <citation type="submission" date="2021-03" db="EMBL/GenBank/DDBJ databases">
        <authorList>
            <person name="Li Z."/>
            <person name="Yang C."/>
        </authorList>
    </citation>
    <scope>NUCLEOTIDE SEQUENCE</scope>
    <source>
        <strain evidence="8">Dzin_1.0</strain>
        <tissue evidence="8">Leaf</tissue>
    </source>
</reference>
<reference evidence="8" key="2">
    <citation type="journal article" date="2022" name="Hortic Res">
        <title>The genome of Dioscorea zingiberensis sheds light on the biosynthesis, origin and evolution of the medicinally important diosgenin saponins.</title>
        <authorList>
            <person name="Li Y."/>
            <person name="Tan C."/>
            <person name="Li Z."/>
            <person name="Guo J."/>
            <person name="Li S."/>
            <person name="Chen X."/>
            <person name="Wang C."/>
            <person name="Dai X."/>
            <person name="Yang H."/>
            <person name="Song W."/>
            <person name="Hou L."/>
            <person name="Xu J."/>
            <person name="Tong Z."/>
            <person name="Xu A."/>
            <person name="Yuan X."/>
            <person name="Wang W."/>
            <person name="Yang Q."/>
            <person name="Chen L."/>
            <person name="Sun Z."/>
            <person name="Wang K."/>
            <person name="Pan B."/>
            <person name="Chen J."/>
            <person name="Bao Y."/>
            <person name="Liu F."/>
            <person name="Qi X."/>
            <person name="Gang D.R."/>
            <person name="Wen J."/>
            <person name="Li J."/>
        </authorList>
    </citation>
    <scope>NUCLEOTIDE SEQUENCE</scope>
    <source>
        <strain evidence="8">Dzin_1.0</strain>
    </source>
</reference>
<feature type="compositionally biased region" description="Basic and acidic residues" evidence="6">
    <location>
        <begin position="102"/>
        <end position="114"/>
    </location>
</feature>
<keyword evidence="3" id="KW-0238">DNA-binding</keyword>
<dbReference type="GO" id="GO:0005634">
    <property type="term" value="C:nucleus"/>
    <property type="evidence" value="ECO:0007669"/>
    <property type="project" value="UniProtKB-SubCell"/>
</dbReference>
<dbReference type="CDD" id="cd00018">
    <property type="entry name" value="AP2"/>
    <property type="match status" value="1"/>
</dbReference>
<gene>
    <name evidence="8" type="ORF">J5N97_002116</name>
</gene>
<feature type="compositionally biased region" description="Low complexity" evidence="6">
    <location>
        <begin position="80"/>
        <end position="93"/>
    </location>
</feature>
<evidence type="ECO:0000313" key="8">
    <source>
        <dbReference type="EMBL" id="KAJ0983760.1"/>
    </source>
</evidence>
<evidence type="ECO:0000256" key="3">
    <source>
        <dbReference type="ARBA" id="ARBA00023125"/>
    </source>
</evidence>
<dbReference type="GO" id="GO:0009873">
    <property type="term" value="P:ethylene-activated signaling pathway"/>
    <property type="evidence" value="ECO:0007669"/>
    <property type="project" value="InterPro"/>
</dbReference>
<dbReference type="PROSITE" id="PS51032">
    <property type="entry name" value="AP2_ERF"/>
    <property type="match status" value="1"/>
</dbReference>
<evidence type="ECO:0000313" key="9">
    <source>
        <dbReference type="Proteomes" id="UP001085076"/>
    </source>
</evidence>
<dbReference type="FunFam" id="3.30.730.10:FF:000001">
    <property type="entry name" value="Ethylene-responsive transcription factor 2"/>
    <property type="match status" value="1"/>
</dbReference>
<evidence type="ECO:0000256" key="2">
    <source>
        <dbReference type="ARBA" id="ARBA00023015"/>
    </source>
</evidence>
<dbReference type="InterPro" id="IPR044808">
    <property type="entry name" value="ERF_plant"/>
</dbReference>
<proteinExistence type="predicted"/>